<keyword evidence="1" id="KW-0175">Coiled coil</keyword>
<protein>
    <submittedName>
        <fullName evidence="3">Uncharacterized protein</fullName>
    </submittedName>
</protein>
<dbReference type="AlphaFoldDB" id="A0A401G409"/>
<dbReference type="Proteomes" id="UP000288096">
    <property type="component" value="Unassembled WGS sequence"/>
</dbReference>
<keyword evidence="4" id="KW-1185">Reference proteome</keyword>
<reference evidence="4" key="2">
    <citation type="submission" date="2019-01" db="EMBL/GenBank/DDBJ databases">
        <title>Genome sequence of Desulfonema ishimotonii strain Tokyo 01.</title>
        <authorList>
            <person name="Fukui M."/>
        </authorList>
    </citation>
    <scope>NUCLEOTIDE SEQUENCE [LARGE SCALE GENOMIC DNA]</scope>
    <source>
        <strain evidence="4">Tokyo 01</strain>
    </source>
</reference>
<sequence length="212" mass="24460">MAQPKRVLKIFISFPATWLVVFLTVMAEWGFEFWFQPPLFLRLSAAGLGVFFLLLWPVIFIRSDVFRRKYNHIPEIPEIRSLEALLVPCHPSFRQPATECLALVGKIRKEFRAGAFQEEVDALLRNLAELARNHTELLERSRQFGTQQQKEAMARLLKEQGQSVDSSLTALRRFSGNLTLFDTHIRDQTEIDGELKAINVGLQEAIREIQHD</sequence>
<feature type="coiled-coil region" evidence="1">
    <location>
        <begin position="113"/>
        <end position="140"/>
    </location>
</feature>
<keyword evidence="2" id="KW-0812">Transmembrane</keyword>
<reference evidence="4" key="1">
    <citation type="submission" date="2017-11" db="EMBL/GenBank/DDBJ databases">
        <authorList>
            <person name="Watanabe M."/>
            <person name="Kojima H."/>
        </authorList>
    </citation>
    <scope>NUCLEOTIDE SEQUENCE [LARGE SCALE GENOMIC DNA]</scope>
    <source>
        <strain evidence="4">Tokyo 01</strain>
    </source>
</reference>
<comment type="caution">
    <text evidence="3">The sequence shown here is derived from an EMBL/GenBank/DDBJ whole genome shotgun (WGS) entry which is preliminary data.</text>
</comment>
<feature type="transmembrane region" description="Helical" evidence="2">
    <location>
        <begin position="7"/>
        <end position="27"/>
    </location>
</feature>
<dbReference type="EMBL" id="BEXT01000001">
    <property type="protein sequence ID" value="GBC63933.1"/>
    <property type="molecule type" value="Genomic_DNA"/>
</dbReference>
<keyword evidence="2" id="KW-0472">Membrane</keyword>
<evidence type="ECO:0000313" key="3">
    <source>
        <dbReference type="EMBL" id="GBC63933.1"/>
    </source>
</evidence>
<evidence type="ECO:0000256" key="2">
    <source>
        <dbReference type="SAM" id="Phobius"/>
    </source>
</evidence>
<accession>A0A401G409</accession>
<name>A0A401G409_9BACT</name>
<dbReference type="RefSeq" id="WP_124330953.1">
    <property type="nucleotide sequence ID" value="NZ_BEXT01000001.1"/>
</dbReference>
<proteinExistence type="predicted"/>
<feature type="transmembrane region" description="Helical" evidence="2">
    <location>
        <begin position="39"/>
        <end position="61"/>
    </location>
</feature>
<evidence type="ECO:0000256" key="1">
    <source>
        <dbReference type="SAM" id="Coils"/>
    </source>
</evidence>
<keyword evidence="2" id="KW-1133">Transmembrane helix</keyword>
<evidence type="ECO:0000313" key="4">
    <source>
        <dbReference type="Proteomes" id="UP000288096"/>
    </source>
</evidence>
<gene>
    <name evidence="3" type="ORF">DENIS_4933</name>
</gene>
<organism evidence="3 4">
    <name type="scientific">Desulfonema ishimotonii</name>
    <dbReference type="NCBI Taxonomy" id="45657"/>
    <lineage>
        <taxon>Bacteria</taxon>
        <taxon>Pseudomonadati</taxon>
        <taxon>Thermodesulfobacteriota</taxon>
        <taxon>Desulfobacteria</taxon>
        <taxon>Desulfobacterales</taxon>
        <taxon>Desulfococcaceae</taxon>
        <taxon>Desulfonema</taxon>
    </lineage>
</organism>